<dbReference type="STRING" id="34061.B0189_09685"/>
<reference evidence="2" key="1">
    <citation type="submission" date="2017-01" db="EMBL/GenBank/DDBJ databases">
        <authorList>
            <person name="Varghese N."/>
            <person name="Submissions S."/>
        </authorList>
    </citation>
    <scope>NUCLEOTIDE SEQUENCE [LARGE SCALE GENOMIC DNA]</scope>
    <source>
        <strain evidence="2">DSM 21768</strain>
    </source>
</reference>
<dbReference type="InterPro" id="IPR038666">
    <property type="entry name" value="SSP1_head-tail_sf"/>
</dbReference>
<keyword evidence="2" id="KW-1185">Reference proteome</keyword>
<accession>A0A1N7G4G6</accession>
<proteinExistence type="predicted"/>
<dbReference type="Proteomes" id="UP000187495">
    <property type="component" value="Unassembled WGS sequence"/>
</dbReference>
<organism evidence="1 2">
    <name type="scientific">Moraxella cuniculi DSM 21768</name>
    <dbReference type="NCBI Taxonomy" id="1122245"/>
    <lineage>
        <taxon>Bacteria</taxon>
        <taxon>Pseudomonadati</taxon>
        <taxon>Pseudomonadota</taxon>
        <taxon>Gammaproteobacteria</taxon>
        <taxon>Moraxellales</taxon>
        <taxon>Moraxellaceae</taxon>
        <taxon>Moraxella</taxon>
    </lineage>
</organism>
<dbReference type="Gene3D" id="2.40.10.270">
    <property type="entry name" value="Bacteriophage SPP1 head-tail adaptor protein"/>
    <property type="match status" value="1"/>
</dbReference>
<dbReference type="Pfam" id="PF05521">
    <property type="entry name" value="Phage_HCP"/>
    <property type="match status" value="1"/>
</dbReference>
<dbReference type="RefSeq" id="WP_076556117.1">
    <property type="nucleotide sequence ID" value="NZ_FTNU01000023.1"/>
</dbReference>
<gene>
    <name evidence="1" type="ORF">SAMN02745664_12322</name>
</gene>
<dbReference type="AlphaFoldDB" id="A0A1N7G4G6"/>
<dbReference type="InterPro" id="IPR008767">
    <property type="entry name" value="Phage_SPP1_head-tail_adaptor"/>
</dbReference>
<evidence type="ECO:0000313" key="1">
    <source>
        <dbReference type="EMBL" id="SIS07438.1"/>
    </source>
</evidence>
<evidence type="ECO:0000313" key="2">
    <source>
        <dbReference type="Proteomes" id="UP000187495"/>
    </source>
</evidence>
<protein>
    <submittedName>
        <fullName evidence="1">Phage head-tail adaptor, putative, SPP1 family</fullName>
    </submittedName>
</protein>
<sequence length="107" mass="11897">MKAGVLRHRIQLLKPTTTRSATGMVKSSHEPVKTIWGQFSHLSAKDVLTAKAAGTDVQARLTIRYQTGIDHTMQVEHGGQRYEIVGKPLADNRTGREYLTLLLKEVS</sequence>
<name>A0A1N7G4G6_9GAMM</name>
<dbReference type="EMBL" id="FTNU01000023">
    <property type="protein sequence ID" value="SIS07438.1"/>
    <property type="molecule type" value="Genomic_DNA"/>
</dbReference>
<dbReference type="NCBIfam" id="TIGR01563">
    <property type="entry name" value="gp16_SPP1"/>
    <property type="match status" value="1"/>
</dbReference>